<dbReference type="GO" id="GO:0005576">
    <property type="term" value="C:extracellular region"/>
    <property type="evidence" value="ECO:0007669"/>
    <property type="project" value="UniProtKB-SubCell"/>
</dbReference>
<name>A0A9R1TJT2_9HYME</name>
<dbReference type="RefSeq" id="XP_011310765.1">
    <property type="nucleotide sequence ID" value="XM_011312463.1"/>
</dbReference>
<keyword evidence="3" id="KW-0964">Secreted</keyword>
<protein>
    <submittedName>
        <fullName evidence="6">Major royal jelly protein 1</fullName>
    </submittedName>
</protein>
<dbReference type="PANTHER" id="PTHR10009:SF6">
    <property type="entry name" value="FI16876P1"/>
    <property type="match status" value="1"/>
</dbReference>
<sequence length="388" mass="42982">MWSLLLGIINNRMRGALGVTFCLLSLVSAVLGGCRKEPLSEFQFHLSGTKLEWPCSSTKSIYSSTGRYIARNVIVTRMQIYKDEAIVAMPRLKPGTPFTLGVVPLRKKAGGSSVSPFPCWSIQEEGNCAALQSVVDIFLDAQDILWALDTGIVNTLTQPVRRCQPKVVAFSVKTGKVVKIVELSELVDESSRLQQIIVDYAPDGRVFLYISDASNRSIIVYEAISDTGLTVTLPKAVSLGSNHRDVLYMALARKYDGTTVLYFTYLGSSRVFSIKADYLRKGNTDGYIVDVGPKIGKIVFLGTDNGSNIFFRRKGDSDIYMWNTDTSMKLENFILVQKGNDCRLSTHVVPGYKKLMWTLDSNIQDYIQNTVPCSGASINIHPIVNQDD</sequence>
<dbReference type="Gene3D" id="2.120.10.30">
    <property type="entry name" value="TolB, C-terminal domain"/>
    <property type="match status" value="1"/>
</dbReference>
<evidence type="ECO:0000313" key="6">
    <source>
        <dbReference type="RefSeq" id="XP_011310765.1"/>
    </source>
</evidence>
<dbReference type="AlphaFoldDB" id="A0A9R1TJT2"/>
<gene>
    <name evidence="6" type="primary">yellow-g</name>
</gene>
<dbReference type="CTD" id="38294"/>
<keyword evidence="4" id="KW-0732">Signal</keyword>
<dbReference type="KEGG" id="fas:105271115"/>
<dbReference type="GeneID" id="105271115"/>
<evidence type="ECO:0000256" key="2">
    <source>
        <dbReference type="ARBA" id="ARBA00009127"/>
    </source>
</evidence>
<evidence type="ECO:0000313" key="5">
    <source>
        <dbReference type="Proteomes" id="UP000694866"/>
    </source>
</evidence>
<evidence type="ECO:0000256" key="3">
    <source>
        <dbReference type="ARBA" id="ARBA00022525"/>
    </source>
</evidence>
<proteinExistence type="inferred from homology"/>
<dbReference type="Pfam" id="PF03022">
    <property type="entry name" value="MRJP"/>
    <property type="match status" value="1"/>
</dbReference>
<accession>A0A9R1TJT2</accession>
<dbReference type="SUPFAM" id="SSF101898">
    <property type="entry name" value="NHL repeat"/>
    <property type="match status" value="1"/>
</dbReference>
<reference evidence="6" key="1">
    <citation type="submission" date="2025-08" db="UniProtKB">
        <authorList>
            <consortium name="RefSeq"/>
        </authorList>
    </citation>
    <scope>IDENTIFICATION</scope>
    <source>
        <strain evidence="6">USDA-PBARC FA_bdor</strain>
        <tissue evidence="6">Whole organism</tissue>
    </source>
</reference>
<evidence type="ECO:0000256" key="4">
    <source>
        <dbReference type="ARBA" id="ARBA00022729"/>
    </source>
</evidence>
<comment type="similarity">
    <text evidence="2">Belongs to the major royal jelly protein family.</text>
</comment>
<dbReference type="OrthoDB" id="6583604at2759"/>
<dbReference type="InterPro" id="IPR017996">
    <property type="entry name" value="MRJP/yellow-related"/>
</dbReference>
<dbReference type="Proteomes" id="UP000694866">
    <property type="component" value="Unplaced"/>
</dbReference>
<dbReference type="InterPro" id="IPR011042">
    <property type="entry name" value="6-blade_b-propeller_TolB-like"/>
</dbReference>
<keyword evidence="5" id="KW-1185">Reference proteome</keyword>
<evidence type="ECO:0000256" key="1">
    <source>
        <dbReference type="ARBA" id="ARBA00004613"/>
    </source>
</evidence>
<comment type="subcellular location">
    <subcellularLocation>
        <location evidence="1">Secreted</location>
    </subcellularLocation>
</comment>
<dbReference type="PANTHER" id="PTHR10009">
    <property type="entry name" value="PROTEIN YELLOW-RELATED"/>
    <property type="match status" value="1"/>
</dbReference>
<organism evidence="5 6">
    <name type="scientific">Fopius arisanus</name>
    <dbReference type="NCBI Taxonomy" id="64838"/>
    <lineage>
        <taxon>Eukaryota</taxon>
        <taxon>Metazoa</taxon>
        <taxon>Ecdysozoa</taxon>
        <taxon>Arthropoda</taxon>
        <taxon>Hexapoda</taxon>
        <taxon>Insecta</taxon>
        <taxon>Pterygota</taxon>
        <taxon>Neoptera</taxon>
        <taxon>Endopterygota</taxon>
        <taxon>Hymenoptera</taxon>
        <taxon>Apocrita</taxon>
        <taxon>Ichneumonoidea</taxon>
        <taxon>Braconidae</taxon>
        <taxon>Opiinae</taxon>
        <taxon>Fopius</taxon>
    </lineage>
</organism>